<feature type="domain" description="FAD/NAD(P)-binding" evidence="5">
    <location>
        <begin position="2"/>
        <end position="300"/>
    </location>
</feature>
<dbReference type="InterPro" id="IPR036188">
    <property type="entry name" value="FAD/NAD-bd_sf"/>
</dbReference>
<dbReference type="InterPro" id="IPR023753">
    <property type="entry name" value="FAD/NAD-binding_dom"/>
</dbReference>
<evidence type="ECO:0000259" key="5">
    <source>
        <dbReference type="Pfam" id="PF07992"/>
    </source>
</evidence>
<organism evidence="7 8">
    <name type="scientific">Asticcacaulis endophyticus</name>
    <dbReference type="NCBI Taxonomy" id="1395890"/>
    <lineage>
        <taxon>Bacteria</taxon>
        <taxon>Pseudomonadati</taxon>
        <taxon>Pseudomonadota</taxon>
        <taxon>Alphaproteobacteria</taxon>
        <taxon>Caulobacterales</taxon>
        <taxon>Caulobacteraceae</taxon>
        <taxon>Asticcacaulis</taxon>
    </lineage>
</organism>
<dbReference type="Gene3D" id="3.30.390.30">
    <property type="match status" value="1"/>
</dbReference>
<dbReference type="PRINTS" id="PR00368">
    <property type="entry name" value="FADPNR"/>
</dbReference>
<dbReference type="RefSeq" id="WP_189486668.1">
    <property type="nucleotide sequence ID" value="NZ_BMZB01000003.1"/>
</dbReference>
<dbReference type="Gene3D" id="3.50.50.60">
    <property type="entry name" value="FAD/NAD(P)-binding domain"/>
    <property type="match status" value="2"/>
</dbReference>
<evidence type="ECO:0000313" key="8">
    <source>
        <dbReference type="Proteomes" id="UP000662572"/>
    </source>
</evidence>
<keyword evidence="4" id="KW-0560">Oxidoreductase</keyword>
<dbReference type="InterPro" id="IPR016156">
    <property type="entry name" value="FAD/NAD-linked_Rdtase_dimer_sf"/>
</dbReference>
<keyword evidence="3" id="KW-0274">FAD</keyword>
<dbReference type="GO" id="GO:0016651">
    <property type="term" value="F:oxidoreductase activity, acting on NAD(P)H"/>
    <property type="evidence" value="ECO:0007669"/>
    <property type="project" value="TreeGrafter"/>
</dbReference>
<keyword evidence="2" id="KW-0285">Flavoprotein</keyword>
<accession>A0A918Q700</accession>
<dbReference type="SUPFAM" id="SSF55424">
    <property type="entry name" value="FAD/NAD-linked reductases, dimerisation (C-terminal) domain"/>
    <property type="match status" value="1"/>
</dbReference>
<evidence type="ECO:0000256" key="2">
    <source>
        <dbReference type="ARBA" id="ARBA00022630"/>
    </source>
</evidence>
<evidence type="ECO:0000256" key="3">
    <source>
        <dbReference type="ARBA" id="ARBA00022827"/>
    </source>
</evidence>
<proteinExistence type="predicted"/>
<name>A0A918Q700_9CAUL</name>
<feature type="domain" description="Reductase C-terminal" evidence="6">
    <location>
        <begin position="319"/>
        <end position="403"/>
    </location>
</feature>
<dbReference type="InterPro" id="IPR050446">
    <property type="entry name" value="FAD-oxidoreductase/Apoptosis"/>
</dbReference>
<evidence type="ECO:0000259" key="6">
    <source>
        <dbReference type="Pfam" id="PF14759"/>
    </source>
</evidence>
<protein>
    <submittedName>
        <fullName evidence="7">Ferredoxin reductase</fullName>
    </submittedName>
</protein>
<dbReference type="Proteomes" id="UP000662572">
    <property type="component" value="Unassembled WGS sequence"/>
</dbReference>
<evidence type="ECO:0000256" key="1">
    <source>
        <dbReference type="ARBA" id="ARBA00001974"/>
    </source>
</evidence>
<dbReference type="PRINTS" id="PR00411">
    <property type="entry name" value="PNDRDTASEI"/>
</dbReference>
<reference evidence="7" key="1">
    <citation type="journal article" date="2014" name="Int. J. Syst. Evol. Microbiol.">
        <title>Complete genome sequence of Corynebacterium casei LMG S-19264T (=DSM 44701T), isolated from a smear-ripened cheese.</title>
        <authorList>
            <consortium name="US DOE Joint Genome Institute (JGI-PGF)"/>
            <person name="Walter F."/>
            <person name="Albersmeier A."/>
            <person name="Kalinowski J."/>
            <person name="Ruckert C."/>
        </authorList>
    </citation>
    <scope>NUCLEOTIDE SEQUENCE</scope>
    <source>
        <strain evidence="7">KCTC 32296</strain>
    </source>
</reference>
<sequence>MAVVIIGAGHAGGSAAAFLRQYGYEGEITLIGAEAYLPYQRPPLSKAWLKGEAEEEDLYLRPGSFYAEKNITVRFNTRVSTIDREAQQIELSDGARIGYNHLILATGSTARSFAAAYAEAPIYRLHTIEQAEALKSRLMPSEPIGLIGAGYVGLEVAAAARKLGCIVSIFEREERILARVASRAISDFFTRVHKDNGVNFHLGSTIEVVAPRDNGDVTVQLNTGEGFPFYLLLVGIGALPCDDLARACGLLCENGVQVDHEARTSDPNIFAIGDVTSRMVQPFYEGRYRLESVPNALEQAKQAAAAIAGSKPPAPEVPWFWSDQYDYKLQIAGLIPPVSNTVVRGDPDDGAFSVFHLDDDHRLRAAECVNRPADFMAAKQLIAKGVPLDPSVVADAAASLKPFLTAG</sequence>
<reference evidence="7" key="2">
    <citation type="submission" date="2020-09" db="EMBL/GenBank/DDBJ databases">
        <authorList>
            <person name="Sun Q."/>
            <person name="Kim S."/>
        </authorList>
    </citation>
    <scope>NUCLEOTIDE SEQUENCE</scope>
    <source>
        <strain evidence="7">KCTC 32296</strain>
    </source>
</reference>
<dbReference type="Pfam" id="PF07992">
    <property type="entry name" value="Pyr_redox_2"/>
    <property type="match status" value="1"/>
</dbReference>
<dbReference type="PANTHER" id="PTHR43557">
    <property type="entry name" value="APOPTOSIS-INDUCING FACTOR 1"/>
    <property type="match status" value="1"/>
</dbReference>
<dbReference type="GO" id="GO:0005737">
    <property type="term" value="C:cytoplasm"/>
    <property type="evidence" value="ECO:0007669"/>
    <property type="project" value="TreeGrafter"/>
</dbReference>
<keyword evidence="8" id="KW-1185">Reference proteome</keyword>
<dbReference type="Pfam" id="PF14759">
    <property type="entry name" value="Reductase_C"/>
    <property type="match status" value="1"/>
</dbReference>
<comment type="caution">
    <text evidence="7">The sequence shown here is derived from an EMBL/GenBank/DDBJ whole genome shotgun (WGS) entry which is preliminary data.</text>
</comment>
<dbReference type="PANTHER" id="PTHR43557:SF2">
    <property type="entry name" value="RIESKE DOMAIN-CONTAINING PROTEIN-RELATED"/>
    <property type="match status" value="1"/>
</dbReference>
<dbReference type="AlphaFoldDB" id="A0A918Q700"/>
<dbReference type="InterPro" id="IPR028202">
    <property type="entry name" value="Reductase_C"/>
</dbReference>
<evidence type="ECO:0000313" key="7">
    <source>
        <dbReference type="EMBL" id="GGZ36177.1"/>
    </source>
</evidence>
<gene>
    <name evidence="7" type="ORF">GCM10011273_23100</name>
</gene>
<dbReference type="EMBL" id="BMZB01000003">
    <property type="protein sequence ID" value="GGZ36177.1"/>
    <property type="molecule type" value="Genomic_DNA"/>
</dbReference>
<evidence type="ECO:0000256" key="4">
    <source>
        <dbReference type="ARBA" id="ARBA00023002"/>
    </source>
</evidence>
<comment type="cofactor">
    <cofactor evidence="1">
        <name>FAD</name>
        <dbReference type="ChEBI" id="CHEBI:57692"/>
    </cofactor>
</comment>
<dbReference type="SUPFAM" id="SSF51905">
    <property type="entry name" value="FAD/NAD(P)-binding domain"/>
    <property type="match status" value="2"/>
</dbReference>